<evidence type="ECO:0000259" key="7">
    <source>
        <dbReference type="Pfam" id="PF07195"/>
    </source>
</evidence>
<evidence type="ECO:0000256" key="2">
    <source>
        <dbReference type="ARBA" id="ARBA00011255"/>
    </source>
</evidence>
<comment type="subcellular location">
    <subcellularLocation>
        <location evidence="5">Secreted</location>
    </subcellularLocation>
    <subcellularLocation>
        <location evidence="5">Bacterial flagellum</location>
    </subcellularLocation>
</comment>
<keyword evidence="9" id="KW-1185">Reference proteome</keyword>
<comment type="caution">
    <text evidence="8">The sequence shown here is derived from an EMBL/GenBank/DDBJ whole genome shotgun (WGS) entry which is preliminary data.</text>
</comment>
<gene>
    <name evidence="8" type="primary">fliD</name>
    <name evidence="8" type="ORF">NV381_14390</name>
</gene>
<sequence length="502" mass="54034">MVMRISGLSSGFDTDGTVTKLMQAKRVPLDKLGQKKQTVEWQRDAYREINTKVTEFRNTKLFNFKAESTFNAKTVTITGNTDAVTAKGTASAINTNLLIKVDGLAVAASKVSEDTITTDGFNPTATLASQSAKFVNSPVTGNYSIKINGTQISVDSSKDSLNDVISKINKNTNVTAFYDSAEKKISFMSNATGKTNGADGKGDVITFEGSLLTDVFKVNTNQATGRIAGADAQVTINGLSTTRTSNVFTFNGVEVTLKKSGGSVSTISTKPDTDKIVESIKSFISDYNDILKIVNDKSTETKNSDYAPLTDAQKEALSEKQIESWENKAKAGLLRNDPILASITRTLRSNISAIVDSGSSKYNSLASIGIDTGQYFENGKLYLNNETKLREAIEANPEAVKAIFTGDATDDNPAKAGVGERLYSQLNTGLTSLTTKAGLANISYDDSLLSKQISLIAKDMTVMQKRLATIEDNYYKQFSAMETALDKLNSQGSQLISQMAGK</sequence>
<keyword evidence="8" id="KW-0969">Cilium</keyword>
<name>A0ABT1YGS7_9BACL</name>
<evidence type="ECO:0000259" key="6">
    <source>
        <dbReference type="Pfam" id="PF02465"/>
    </source>
</evidence>
<dbReference type="PANTHER" id="PTHR30288:SF0">
    <property type="entry name" value="FLAGELLAR HOOK-ASSOCIATED PROTEIN 2"/>
    <property type="match status" value="1"/>
</dbReference>
<dbReference type="EMBL" id="JANQBD010000009">
    <property type="protein sequence ID" value="MCR8632393.1"/>
    <property type="molecule type" value="Genomic_DNA"/>
</dbReference>
<keyword evidence="5" id="KW-0964">Secreted</keyword>
<comment type="function">
    <text evidence="5">Required for morphogenesis and for the elongation of the flagellar filament by facilitating polymerization of the flagellin monomers at the tip of growing filament. Forms a capping structure, which prevents flagellin subunits (transported through the central channel of the flagellum) from leaking out without polymerization at the distal end.</text>
</comment>
<dbReference type="PANTHER" id="PTHR30288">
    <property type="entry name" value="FLAGELLAR CAP/ASSEMBLY PROTEIN FLID"/>
    <property type="match status" value="1"/>
</dbReference>
<keyword evidence="8" id="KW-0282">Flagellum</keyword>
<feature type="domain" description="Flagellar hook-associated protein 2 C-terminal" evidence="7">
    <location>
        <begin position="229"/>
        <end position="490"/>
    </location>
</feature>
<dbReference type="InterPro" id="IPR040026">
    <property type="entry name" value="FliD"/>
</dbReference>
<dbReference type="InterPro" id="IPR003481">
    <property type="entry name" value="FliD_N"/>
</dbReference>
<feature type="domain" description="Flagellar hook-associated protein 2 N-terminal" evidence="6">
    <location>
        <begin position="10"/>
        <end position="107"/>
    </location>
</feature>
<keyword evidence="4 5" id="KW-0975">Bacterial flagellum</keyword>
<evidence type="ECO:0000256" key="1">
    <source>
        <dbReference type="ARBA" id="ARBA00009764"/>
    </source>
</evidence>
<comment type="subunit">
    <text evidence="2 5">Homopentamer.</text>
</comment>
<dbReference type="RefSeq" id="WP_258213979.1">
    <property type="nucleotide sequence ID" value="NZ_JANQBD010000009.1"/>
</dbReference>
<keyword evidence="3" id="KW-0175">Coiled coil</keyword>
<comment type="similarity">
    <text evidence="1 5">Belongs to the FliD family.</text>
</comment>
<evidence type="ECO:0000313" key="8">
    <source>
        <dbReference type="EMBL" id="MCR8632393.1"/>
    </source>
</evidence>
<evidence type="ECO:0000256" key="5">
    <source>
        <dbReference type="RuleBase" id="RU362066"/>
    </source>
</evidence>
<proteinExistence type="inferred from homology"/>
<accession>A0ABT1YGS7</accession>
<keyword evidence="8" id="KW-0966">Cell projection</keyword>
<reference evidence="8 9" key="1">
    <citation type="submission" date="2022-08" db="EMBL/GenBank/DDBJ databases">
        <title>Paenibacillus endoradicis sp. nov., Paenibacillus radicibacter sp. nov and Paenibacillus pararadicis sp. nov., three cold-adapted plant growth-promoting bacteria isolated from root of Larix gmelinii in Great Khingan.</title>
        <authorList>
            <person name="Xue H."/>
        </authorList>
    </citation>
    <scope>NUCLEOTIDE SEQUENCE [LARGE SCALE GENOMIC DNA]</scope>
    <source>
        <strain evidence="8 9">N5-1-1-5</strain>
    </source>
</reference>
<dbReference type="Proteomes" id="UP001300012">
    <property type="component" value="Unassembled WGS sequence"/>
</dbReference>
<evidence type="ECO:0000256" key="4">
    <source>
        <dbReference type="ARBA" id="ARBA00023143"/>
    </source>
</evidence>
<protein>
    <recommendedName>
        <fullName evidence="5">Flagellar hook-associated protein 2</fullName>
        <shortName evidence="5">HAP2</shortName>
    </recommendedName>
    <alternativeName>
        <fullName evidence="5">Flagellar cap protein</fullName>
    </alternativeName>
</protein>
<evidence type="ECO:0000313" key="9">
    <source>
        <dbReference type="Proteomes" id="UP001300012"/>
    </source>
</evidence>
<organism evidence="8 9">
    <name type="scientific">Paenibacillus radicis</name>
    <name type="common">ex Xue et al. 2023</name>
    <dbReference type="NCBI Taxonomy" id="2972489"/>
    <lineage>
        <taxon>Bacteria</taxon>
        <taxon>Bacillati</taxon>
        <taxon>Bacillota</taxon>
        <taxon>Bacilli</taxon>
        <taxon>Bacillales</taxon>
        <taxon>Paenibacillaceae</taxon>
        <taxon>Paenibacillus</taxon>
    </lineage>
</organism>
<dbReference type="InterPro" id="IPR010809">
    <property type="entry name" value="FliD_C"/>
</dbReference>
<dbReference type="Pfam" id="PF07195">
    <property type="entry name" value="FliD_C"/>
    <property type="match status" value="1"/>
</dbReference>
<dbReference type="Pfam" id="PF02465">
    <property type="entry name" value="FliD_N"/>
    <property type="match status" value="1"/>
</dbReference>
<evidence type="ECO:0000256" key="3">
    <source>
        <dbReference type="ARBA" id="ARBA00023054"/>
    </source>
</evidence>